<feature type="transmembrane region" description="Helical" evidence="11">
    <location>
        <begin position="180"/>
        <end position="200"/>
    </location>
</feature>
<dbReference type="GO" id="GO:0015774">
    <property type="term" value="P:polysaccharide transport"/>
    <property type="evidence" value="ECO:0007669"/>
    <property type="project" value="UniProtKB-KW"/>
</dbReference>
<evidence type="ECO:0000256" key="4">
    <source>
        <dbReference type="ARBA" id="ARBA00022475"/>
    </source>
</evidence>
<dbReference type="AlphaFoldDB" id="A0A0N8VF44"/>
<dbReference type="RefSeq" id="WP_055211202.1">
    <property type="nucleotide sequence ID" value="NZ_CP061202.1"/>
</dbReference>
<feature type="transmembrane region" description="Helical" evidence="11">
    <location>
        <begin position="114"/>
        <end position="138"/>
    </location>
</feature>
<dbReference type="InterPro" id="IPR013525">
    <property type="entry name" value="ABC2_TM"/>
</dbReference>
<dbReference type="PRINTS" id="PR00164">
    <property type="entry name" value="ABC2TRNSPORT"/>
</dbReference>
<keyword evidence="8 11" id="KW-1133">Transmembrane helix</keyword>
<dbReference type="EMBL" id="FNAY01000023">
    <property type="protein sequence ID" value="SDF96408.1"/>
    <property type="molecule type" value="Genomic_DNA"/>
</dbReference>
<keyword evidence="3 11" id="KW-0813">Transport</keyword>
<comment type="subcellular location">
    <subcellularLocation>
        <location evidence="11">Cell inner membrane</location>
        <topology evidence="11">Multi-pass membrane protein</topology>
    </subcellularLocation>
    <subcellularLocation>
        <location evidence="1">Cell membrane</location>
        <topology evidence="1">Multi-pass membrane protein</topology>
    </subcellularLocation>
</comment>
<keyword evidence="5" id="KW-0762">Sugar transport</keyword>
<dbReference type="OrthoDB" id="8479094at2"/>
<keyword evidence="4 11" id="KW-1003">Cell membrane</keyword>
<reference evidence="13 14" key="1">
    <citation type="submission" date="2016-10" db="EMBL/GenBank/DDBJ databases">
        <authorList>
            <person name="de Groot N.N."/>
        </authorList>
    </citation>
    <scope>NUCLEOTIDE SEQUENCE [LARGE SCALE GENOMIC DNA]</scope>
    <source>
        <strain evidence="14">DSM 938 / 37b4</strain>
    </source>
</reference>
<evidence type="ECO:0000259" key="12">
    <source>
        <dbReference type="PROSITE" id="PS51012"/>
    </source>
</evidence>
<evidence type="ECO:0000256" key="2">
    <source>
        <dbReference type="ARBA" id="ARBA00007783"/>
    </source>
</evidence>
<name>A0A0N8VF44_RHOCA</name>
<keyword evidence="10 11" id="KW-0472">Membrane</keyword>
<evidence type="ECO:0000256" key="7">
    <source>
        <dbReference type="ARBA" id="ARBA00022903"/>
    </source>
</evidence>
<dbReference type="GO" id="GO:0043190">
    <property type="term" value="C:ATP-binding cassette (ABC) transporter complex"/>
    <property type="evidence" value="ECO:0007669"/>
    <property type="project" value="InterPro"/>
</dbReference>
<dbReference type="InterPro" id="IPR047817">
    <property type="entry name" value="ABC2_TM_bact-type"/>
</dbReference>
<sequence>MAKAAVSVRTNRGRLIGARAVFALILREMTTTYGKSIGGYFWTVAEPVAAIALLSVVFSMIVHQPPLGQSFILFYASGYLTLTGYNAISINVAMSIRFSKALLAYPSVTYVDAIAARLILTTLTQLQVFAIVIAVAIATQHSQINLNFPALGRAWGMLIALGTAVGLLNCYLMSTFPAWQMVWAVLNRPMFLVAGVLFLIDNMPEPVRTISLLVPPTHVVMMMRKGIYDTYDAVYVSEIYVYGVSLLIGALGMILLHRHHRKILSER</sequence>
<organism evidence="13 14">
    <name type="scientific">Rhodobacter capsulatus</name>
    <name type="common">Rhodopseudomonas capsulata</name>
    <dbReference type="NCBI Taxonomy" id="1061"/>
    <lineage>
        <taxon>Bacteria</taxon>
        <taxon>Pseudomonadati</taxon>
        <taxon>Pseudomonadota</taxon>
        <taxon>Alphaproteobacteria</taxon>
        <taxon>Rhodobacterales</taxon>
        <taxon>Rhodobacter group</taxon>
        <taxon>Rhodobacter</taxon>
    </lineage>
</organism>
<keyword evidence="7" id="KW-0972">Capsule biogenesis/degradation</keyword>
<comment type="similarity">
    <text evidence="2 11">Belongs to the ABC-2 integral membrane protein family.</text>
</comment>
<dbReference type="PROSITE" id="PS51012">
    <property type="entry name" value="ABC_TM2"/>
    <property type="match status" value="1"/>
</dbReference>
<evidence type="ECO:0000256" key="9">
    <source>
        <dbReference type="ARBA" id="ARBA00023047"/>
    </source>
</evidence>
<dbReference type="GO" id="GO:0140359">
    <property type="term" value="F:ABC-type transporter activity"/>
    <property type="evidence" value="ECO:0007669"/>
    <property type="project" value="InterPro"/>
</dbReference>
<evidence type="ECO:0000256" key="3">
    <source>
        <dbReference type="ARBA" id="ARBA00022448"/>
    </source>
</evidence>
<dbReference type="InterPro" id="IPR000412">
    <property type="entry name" value="ABC_2_transport"/>
</dbReference>
<dbReference type="Proteomes" id="UP000183812">
    <property type="component" value="Unassembled WGS sequence"/>
</dbReference>
<feature type="transmembrane region" description="Helical" evidence="11">
    <location>
        <begin position="44"/>
        <end position="62"/>
    </location>
</feature>
<feature type="transmembrane region" description="Helical" evidence="11">
    <location>
        <begin position="150"/>
        <end position="174"/>
    </location>
</feature>
<evidence type="ECO:0000313" key="14">
    <source>
        <dbReference type="Proteomes" id="UP000183812"/>
    </source>
</evidence>
<evidence type="ECO:0000313" key="13">
    <source>
        <dbReference type="EMBL" id="SDF96408.1"/>
    </source>
</evidence>
<dbReference type="PANTHER" id="PTHR30413:SF10">
    <property type="entry name" value="CAPSULE POLYSACCHARIDE EXPORT INNER-MEMBRANE PROTEIN CTRC"/>
    <property type="match status" value="1"/>
</dbReference>
<evidence type="ECO:0000256" key="11">
    <source>
        <dbReference type="RuleBase" id="RU361157"/>
    </source>
</evidence>
<dbReference type="Pfam" id="PF01061">
    <property type="entry name" value="ABC2_membrane"/>
    <property type="match status" value="1"/>
</dbReference>
<evidence type="ECO:0000256" key="10">
    <source>
        <dbReference type="ARBA" id="ARBA00023136"/>
    </source>
</evidence>
<evidence type="ECO:0000256" key="8">
    <source>
        <dbReference type="ARBA" id="ARBA00022989"/>
    </source>
</evidence>
<feature type="transmembrane region" description="Helical" evidence="11">
    <location>
        <begin position="239"/>
        <end position="257"/>
    </location>
</feature>
<evidence type="ECO:0000256" key="6">
    <source>
        <dbReference type="ARBA" id="ARBA00022692"/>
    </source>
</evidence>
<feature type="domain" description="ABC transmembrane type-2" evidence="12">
    <location>
        <begin position="38"/>
        <end position="259"/>
    </location>
</feature>
<dbReference type="PANTHER" id="PTHR30413">
    <property type="entry name" value="INNER MEMBRANE TRANSPORT PERMEASE"/>
    <property type="match status" value="1"/>
</dbReference>
<keyword evidence="9" id="KW-0625">Polysaccharide transport</keyword>
<dbReference type="GO" id="GO:0015920">
    <property type="term" value="P:lipopolysaccharide transport"/>
    <property type="evidence" value="ECO:0007669"/>
    <property type="project" value="TreeGrafter"/>
</dbReference>
<protein>
    <recommendedName>
        <fullName evidence="11">Transport permease protein</fullName>
    </recommendedName>
</protein>
<evidence type="ECO:0000256" key="5">
    <source>
        <dbReference type="ARBA" id="ARBA00022597"/>
    </source>
</evidence>
<gene>
    <name evidence="13" type="ORF">SAMN04244550_03178</name>
</gene>
<evidence type="ECO:0000256" key="1">
    <source>
        <dbReference type="ARBA" id="ARBA00004651"/>
    </source>
</evidence>
<feature type="transmembrane region" description="Helical" evidence="11">
    <location>
        <begin position="74"/>
        <end position="94"/>
    </location>
</feature>
<accession>A0A0N8VF44</accession>
<proteinExistence type="inferred from homology"/>
<keyword evidence="6 11" id="KW-0812">Transmembrane</keyword>